<comment type="caution">
    <text evidence="4">The sequence shown here is derived from an EMBL/GenBank/DDBJ whole genome shotgun (WGS) entry which is preliminary data.</text>
</comment>
<dbReference type="PANTHER" id="PTHR22603">
    <property type="entry name" value="CHOLINE/ETHANOALAMINE KINASE"/>
    <property type="match status" value="1"/>
</dbReference>
<dbReference type="GO" id="GO:0004305">
    <property type="term" value="F:ethanolamine kinase activity"/>
    <property type="evidence" value="ECO:0007669"/>
    <property type="project" value="UniProtKB-EC"/>
</dbReference>
<evidence type="ECO:0000256" key="2">
    <source>
        <dbReference type="ARBA" id="ARBA00038211"/>
    </source>
</evidence>
<dbReference type="InterPro" id="IPR011009">
    <property type="entry name" value="Kinase-like_dom_sf"/>
</dbReference>
<sequence>MSKGHASGGVPTGRSQHSRLQLSKISGGISNLLVKVSPGPATGLRPVAVKVFGDKTELLIDRAAELQVLVTLNQAGFGAQPQVLAVFENGRIEEFLTATTLTPADMAHPTYVPRIARILR</sequence>
<dbReference type="Gene3D" id="3.30.200.20">
    <property type="entry name" value="Phosphorylase Kinase, domain 1"/>
    <property type="match status" value="1"/>
</dbReference>
<protein>
    <recommendedName>
        <fullName evidence="3">ethanolamine kinase</fullName>
        <ecNumber evidence="3">2.7.1.82</ecNumber>
    </recommendedName>
</protein>
<dbReference type="Proteomes" id="UP000485058">
    <property type="component" value="Unassembled WGS sequence"/>
</dbReference>
<evidence type="ECO:0000313" key="4">
    <source>
        <dbReference type="EMBL" id="GFH18775.1"/>
    </source>
</evidence>
<comment type="similarity">
    <text evidence="2">Belongs to the choline/ethanolamine kinase family.</text>
</comment>
<dbReference type="Pfam" id="PF01633">
    <property type="entry name" value="Choline_kinase"/>
    <property type="match status" value="1"/>
</dbReference>
<gene>
    <name evidence="4" type="ORF">HaLaN_15632</name>
</gene>
<evidence type="ECO:0000256" key="3">
    <source>
        <dbReference type="ARBA" id="ARBA00038874"/>
    </source>
</evidence>
<dbReference type="GO" id="GO:0006646">
    <property type="term" value="P:phosphatidylethanolamine biosynthetic process"/>
    <property type="evidence" value="ECO:0007669"/>
    <property type="project" value="TreeGrafter"/>
</dbReference>
<accession>A0A699ZAR8</accession>
<name>A0A699ZAR8_HAELA</name>
<keyword evidence="4" id="KW-0418">Kinase</keyword>
<dbReference type="EMBL" id="BLLF01001354">
    <property type="protein sequence ID" value="GFH18775.1"/>
    <property type="molecule type" value="Genomic_DNA"/>
</dbReference>
<keyword evidence="4" id="KW-0808">Transferase</keyword>
<proteinExistence type="inferred from homology"/>
<dbReference type="GO" id="GO:0005737">
    <property type="term" value="C:cytoplasm"/>
    <property type="evidence" value="ECO:0007669"/>
    <property type="project" value="TreeGrafter"/>
</dbReference>
<dbReference type="AlphaFoldDB" id="A0A699ZAR8"/>
<dbReference type="PANTHER" id="PTHR22603:SF66">
    <property type="entry name" value="ETHANOLAMINE KINASE"/>
    <property type="match status" value="1"/>
</dbReference>
<organism evidence="4 5">
    <name type="scientific">Haematococcus lacustris</name>
    <name type="common">Green alga</name>
    <name type="synonym">Haematococcus pluvialis</name>
    <dbReference type="NCBI Taxonomy" id="44745"/>
    <lineage>
        <taxon>Eukaryota</taxon>
        <taxon>Viridiplantae</taxon>
        <taxon>Chlorophyta</taxon>
        <taxon>core chlorophytes</taxon>
        <taxon>Chlorophyceae</taxon>
        <taxon>CS clade</taxon>
        <taxon>Chlamydomonadales</taxon>
        <taxon>Haematococcaceae</taxon>
        <taxon>Haematococcus</taxon>
    </lineage>
</organism>
<dbReference type="SUPFAM" id="SSF56112">
    <property type="entry name" value="Protein kinase-like (PK-like)"/>
    <property type="match status" value="1"/>
</dbReference>
<dbReference type="EC" id="2.7.1.82" evidence="3"/>
<evidence type="ECO:0000313" key="5">
    <source>
        <dbReference type="Proteomes" id="UP000485058"/>
    </source>
</evidence>
<reference evidence="4 5" key="1">
    <citation type="submission" date="2020-02" db="EMBL/GenBank/DDBJ databases">
        <title>Draft genome sequence of Haematococcus lacustris strain NIES-144.</title>
        <authorList>
            <person name="Morimoto D."/>
            <person name="Nakagawa S."/>
            <person name="Yoshida T."/>
            <person name="Sawayama S."/>
        </authorList>
    </citation>
    <scope>NUCLEOTIDE SEQUENCE [LARGE SCALE GENOMIC DNA]</scope>
    <source>
        <strain evidence="4 5">NIES-144</strain>
    </source>
</reference>
<evidence type="ECO:0000256" key="1">
    <source>
        <dbReference type="ARBA" id="ARBA00037883"/>
    </source>
</evidence>
<comment type="pathway">
    <text evidence="1">Phospholipid metabolism; phosphatidylethanolamine biosynthesis; phosphatidylethanolamine from ethanolamine: step 1/3.</text>
</comment>
<keyword evidence="5" id="KW-1185">Reference proteome</keyword>